<feature type="coiled-coil region" evidence="1">
    <location>
        <begin position="60"/>
        <end position="94"/>
    </location>
</feature>
<organism evidence="3 4">
    <name type="scientific">Faecalibacterium butyricigenerans</name>
    <dbReference type="NCBI Taxonomy" id="1851427"/>
    <lineage>
        <taxon>Bacteria</taxon>
        <taxon>Bacillati</taxon>
        <taxon>Bacillota</taxon>
        <taxon>Clostridia</taxon>
        <taxon>Eubacteriales</taxon>
        <taxon>Oscillospiraceae</taxon>
        <taxon>Faecalibacterium</taxon>
    </lineage>
</organism>
<dbReference type="RefSeq" id="WP_227621769.1">
    <property type="nucleotide sequence ID" value="NZ_JAJEQL010000041.1"/>
</dbReference>
<keyword evidence="1" id="KW-0175">Coiled coil</keyword>
<name>A0ABS8FAV1_9FIRM</name>
<sequence>MKKQAVIKCFLVSLSLVLLVSCGKNSSTRAESAGTEVEKSVSSSQPVEPKAENAYEKFRKAEKENVIGDEEQQLAELREALEKLQLEYAKDEEIGDVLAITSPYCNENEESGQSCVAPFIYIFGPSVDPMLGIGFMYIDSQYLGVDTVEIDTDEHRYTYNSDTFLDIVKNRTVIKSENMEKSEEMAVRLAIDEDGLDKDIDVLIDMVKSDEVNLRFGKYNSAKPDLVECPMPENDKQAIVDVLNAYYLYLNTTQAVRARALAELT</sequence>
<keyword evidence="4" id="KW-1185">Reference proteome</keyword>
<feature type="signal peptide" evidence="2">
    <location>
        <begin position="1"/>
        <end position="26"/>
    </location>
</feature>
<gene>
    <name evidence="3" type="ORF">LKD23_11520</name>
</gene>
<feature type="chain" id="PRO_5047173986" description="Lipoprotein" evidence="2">
    <location>
        <begin position="27"/>
        <end position="265"/>
    </location>
</feature>
<accession>A0ABS8FAV1</accession>
<evidence type="ECO:0000313" key="3">
    <source>
        <dbReference type="EMBL" id="MCC2200371.1"/>
    </source>
</evidence>
<evidence type="ECO:0000256" key="2">
    <source>
        <dbReference type="SAM" id="SignalP"/>
    </source>
</evidence>
<comment type="caution">
    <text evidence="3">The sequence shown here is derived from an EMBL/GenBank/DDBJ whole genome shotgun (WGS) entry which is preliminary data.</text>
</comment>
<keyword evidence="2" id="KW-0732">Signal</keyword>
<protein>
    <recommendedName>
        <fullName evidence="5">Lipoprotein</fullName>
    </recommendedName>
</protein>
<evidence type="ECO:0000313" key="4">
    <source>
        <dbReference type="Proteomes" id="UP001430637"/>
    </source>
</evidence>
<dbReference type="Proteomes" id="UP001430637">
    <property type="component" value="Unassembled WGS sequence"/>
</dbReference>
<proteinExistence type="predicted"/>
<reference evidence="3" key="1">
    <citation type="submission" date="2021-10" db="EMBL/GenBank/DDBJ databases">
        <title>Anaerobic single-cell dispensing facilitates the cultivation of human gut bacteria.</title>
        <authorList>
            <person name="Afrizal A."/>
        </authorList>
    </citation>
    <scope>NUCLEOTIDE SEQUENCE</scope>
    <source>
        <strain evidence="3">CLA-AA-H233</strain>
    </source>
</reference>
<evidence type="ECO:0008006" key="5">
    <source>
        <dbReference type="Google" id="ProtNLM"/>
    </source>
</evidence>
<evidence type="ECO:0000256" key="1">
    <source>
        <dbReference type="SAM" id="Coils"/>
    </source>
</evidence>
<dbReference type="EMBL" id="JAJEQL010000041">
    <property type="protein sequence ID" value="MCC2200371.1"/>
    <property type="molecule type" value="Genomic_DNA"/>
</dbReference>
<dbReference type="PROSITE" id="PS51257">
    <property type="entry name" value="PROKAR_LIPOPROTEIN"/>
    <property type="match status" value="1"/>
</dbReference>